<dbReference type="PANTHER" id="PTHR43280">
    <property type="entry name" value="ARAC-FAMILY TRANSCRIPTIONAL REGULATOR"/>
    <property type="match status" value="1"/>
</dbReference>
<dbReference type="InterPro" id="IPR020449">
    <property type="entry name" value="Tscrpt_reg_AraC-type_HTH"/>
</dbReference>
<evidence type="ECO:0000313" key="13">
    <source>
        <dbReference type="EMBL" id="SDL87184.1"/>
    </source>
</evidence>
<keyword evidence="9" id="KW-0010">Activator</keyword>
<evidence type="ECO:0000256" key="2">
    <source>
        <dbReference type="ARBA" id="ARBA00022603"/>
    </source>
</evidence>
<dbReference type="InterPro" id="IPR018062">
    <property type="entry name" value="HTH_AraC-typ_CS"/>
</dbReference>
<keyword evidence="8" id="KW-0238">DNA-binding</keyword>
<dbReference type="SUPFAM" id="SSF57884">
    <property type="entry name" value="Ada DNA repair protein, N-terminal domain (N-Ada 10)"/>
    <property type="match status" value="1"/>
</dbReference>
<evidence type="ECO:0000256" key="4">
    <source>
        <dbReference type="ARBA" id="ARBA00022723"/>
    </source>
</evidence>
<dbReference type="GO" id="GO:0008270">
    <property type="term" value="F:zinc ion binding"/>
    <property type="evidence" value="ECO:0007669"/>
    <property type="project" value="InterPro"/>
</dbReference>
<dbReference type="PANTHER" id="PTHR43280:SF28">
    <property type="entry name" value="HTH-TYPE TRANSCRIPTIONAL ACTIVATOR RHAS"/>
    <property type="match status" value="1"/>
</dbReference>
<dbReference type="PROSITE" id="PS00041">
    <property type="entry name" value="HTH_ARAC_FAMILY_1"/>
    <property type="match status" value="1"/>
</dbReference>
<evidence type="ECO:0000256" key="8">
    <source>
        <dbReference type="ARBA" id="ARBA00023125"/>
    </source>
</evidence>
<dbReference type="AlphaFoldDB" id="A0A1G9NLE9"/>
<dbReference type="PIRSF" id="PIRSF000408">
    <property type="entry name" value="Alkyltransferas_AdaA"/>
    <property type="match status" value="1"/>
</dbReference>
<dbReference type="SUPFAM" id="SSF46689">
    <property type="entry name" value="Homeodomain-like"/>
    <property type="match status" value="2"/>
</dbReference>
<keyword evidence="3 13" id="KW-0808">Transferase</keyword>
<name>A0A1G9NLE9_9FIRM</name>
<dbReference type="GO" id="GO:0043565">
    <property type="term" value="F:sequence-specific DNA binding"/>
    <property type="evidence" value="ECO:0007669"/>
    <property type="project" value="InterPro"/>
</dbReference>
<keyword evidence="14" id="KW-1185">Reference proteome</keyword>
<keyword evidence="2 13" id="KW-0489">Methyltransferase</keyword>
<accession>A0A1G9NLE9</accession>
<dbReference type="STRING" id="146817.SAMN04488502_1011050"/>
<dbReference type="InterPro" id="IPR004026">
    <property type="entry name" value="Ada_DNA_repair_Zn-bd"/>
</dbReference>
<keyword evidence="4" id="KW-0479">Metal-binding</keyword>
<dbReference type="RefSeq" id="WP_092069185.1">
    <property type="nucleotide sequence ID" value="NZ_FNHB01000001.1"/>
</dbReference>
<feature type="domain" description="HTH araC/xylS-type" evidence="12">
    <location>
        <begin position="86"/>
        <end position="184"/>
    </location>
</feature>
<dbReference type="Gene3D" id="3.40.10.10">
    <property type="entry name" value="DNA Methylphosphotriester Repair Domain"/>
    <property type="match status" value="1"/>
</dbReference>
<dbReference type="SMART" id="SM00342">
    <property type="entry name" value="HTH_ARAC"/>
    <property type="match status" value="1"/>
</dbReference>
<keyword evidence="7" id="KW-0805">Transcription regulation</keyword>
<keyword evidence="5" id="KW-0227">DNA damage</keyword>
<dbReference type="InterPro" id="IPR016220">
    <property type="entry name" value="Me-P-triester_DNA_alkyl-Trfase"/>
</dbReference>
<evidence type="ECO:0000256" key="10">
    <source>
        <dbReference type="ARBA" id="ARBA00023163"/>
    </source>
</evidence>
<organism evidence="13 14">
    <name type="scientific">Dendrosporobacter quercicolus</name>
    <dbReference type="NCBI Taxonomy" id="146817"/>
    <lineage>
        <taxon>Bacteria</taxon>
        <taxon>Bacillati</taxon>
        <taxon>Bacillota</taxon>
        <taxon>Negativicutes</taxon>
        <taxon>Selenomonadales</taxon>
        <taxon>Sporomusaceae</taxon>
        <taxon>Dendrosporobacter</taxon>
    </lineage>
</organism>
<dbReference type="PROSITE" id="PS01124">
    <property type="entry name" value="HTH_ARAC_FAMILY_2"/>
    <property type="match status" value="1"/>
</dbReference>
<keyword evidence="10" id="KW-0804">Transcription</keyword>
<evidence type="ECO:0000256" key="11">
    <source>
        <dbReference type="ARBA" id="ARBA00023204"/>
    </source>
</evidence>
<evidence type="ECO:0000313" key="14">
    <source>
        <dbReference type="Proteomes" id="UP000214880"/>
    </source>
</evidence>
<dbReference type="OrthoDB" id="9783680at2"/>
<dbReference type="Pfam" id="PF02805">
    <property type="entry name" value="Ada_Zn_binding"/>
    <property type="match status" value="1"/>
</dbReference>
<evidence type="ECO:0000259" key="12">
    <source>
        <dbReference type="PROSITE" id="PS01124"/>
    </source>
</evidence>
<evidence type="ECO:0000256" key="3">
    <source>
        <dbReference type="ARBA" id="ARBA00022679"/>
    </source>
</evidence>
<keyword evidence="11" id="KW-0234">DNA repair</keyword>
<dbReference type="Pfam" id="PF12833">
    <property type="entry name" value="HTH_18"/>
    <property type="match status" value="1"/>
</dbReference>
<proteinExistence type="predicted"/>
<dbReference type="PRINTS" id="PR00032">
    <property type="entry name" value="HTHARAC"/>
</dbReference>
<dbReference type="Gene3D" id="1.10.10.60">
    <property type="entry name" value="Homeodomain-like"/>
    <property type="match status" value="2"/>
</dbReference>
<gene>
    <name evidence="13" type="ORF">SAMN04488502_1011050</name>
</gene>
<evidence type="ECO:0000256" key="5">
    <source>
        <dbReference type="ARBA" id="ARBA00022763"/>
    </source>
</evidence>
<dbReference type="GO" id="GO:0006281">
    <property type="term" value="P:DNA repair"/>
    <property type="evidence" value="ECO:0007669"/>
    <property type="project" value="UniProtKB-KW"/>
</dbReference>
<evidence type="ECO:0000256" key="9">
    <source>
        <dbReference type="ARBA" id="ARBA00023159"/>
    </source>
</evidence>
<dbReference type="InterPro" id="IPR018060">
    <property type="entry name" value="HTH_AraC"/>
</dbReference>
<sequence>MNKTVMSKEQWNAIKNGDKSYDGVFYYALTSTKTVCRPSCTARTPNPKNVEIFNTVEDAEKCGYRPCLRCRPNQMEWQGAKQELAMNIKNYIDSHYSEKFSSKSLGQIFYVNPFYLHRTFRDIIGMTIIEYQHQARMKQAMILLSGTNASISYIGYEVGYNTLSHFSRTFKRVVGVSPSEYRAEHHN</sequence>
<keyword evidence="6" id="KW-0862">Zinc</keyword>
<dbReference type="Proteomes" id="UP000214880">
    <property type="component" value="Unassembled WGS sequence"/>
</dbReference>
<dbReference type="GO" id="GO:0008168">
    <property type="term" value="F:methyltransferase activity"/>
    <property type="evidence" value="ECO:0007669"/>
    <property type="project" value="UniProtKB-KW"/>
</dbReference>
<evidence type="ECO:0000256" key="6">
    <source>
        <dbReference type="ARBA" id="ARBA00022833"/>
    </source>
</evidence>
<comment type="cofactor">
    <cofactor evidence="1">
        <name>Zn(2+)</name>
        <dbReference type="ChEBI" id="CHEBI:29105"/>
    </cofactor>
</comment>
<dbReference type="InterPro" id="IPR035451">
    <property type="entry name" value="Ada-like_dom_sf"/>
</dbReference>
<dbReference type="GO" id="GO:0003700">
    <property type="term" value="F:DNA-binding transcription factor activity"/>
    <property type="evidence" value="ECO:0007669"/>
    <property type="project" value="InterPro"/>
</dbReference>
<dbReference type="EMBL" id="FNHB01000001">
    <property type="protein sequence ID" value="SDL87184.1"/>
    <property type="molecule type" value="Genomic_DNA"/>
</dbReference>
<dbReference type="GO" id="GO:0032259">
    <property type="term" value="P:methylation"/>
    <property type="evidence" value="ECO:0007669"/>
    <property type="project" value="UniProtKB-KW"/>
</dbReference>
<evidence type="ECO:0000256" key="7">
    <source>
        <dbReference type="ARBA" id="ARBA00023015"/>
    </source>
</evidence>
<protein>
    <submittedName>
        <fullName evidence="13">AraC family transcriptional regulator, regulatory protein of adaptative response / methylphosphotriester-DNA alkyltransferase methyltransferase</fullName>
    </submittedName>
</protein>
<dbReference type="InterPro" id="IPR009057">
    <property type="entry name" value="Homeodomain-like_sf"/>
</dbReference>
<reference evidence="13 14" key="1">
    <citation type="submission" date="2016-10" db="EMBL/GenBank/DDBJ databases">
        <authorList>
            <person name="de Groot N.N."/>
        </authorList>
    </citation>
    <scope>NUCLEOTIDE SEQUENCE [LARGE SCALE GENOMIC DNA]</scope>
    <source>
        <strain evidence="13 14">DSM 1736</strain>
    </source>
</reference>
<evidence type="ECO:0000256" key="1">
    <source>
        <dbReference type="ARBA" id="ARBA00001947"/>
    </source>
</evidence>